<name>A0A059AXY9_EUCGR</name>
<gene>
    <name evidence="2" type="ORF">EUGRSUZ_H01275</name>
</gene>
<dbReference type="EMBL" id="KK198760">
    <property type="protein sequence ID" value="KCW58614.1"/>
    <property type="molecule type" value="Genomic_DNA"/>
</dbReference>
<feature type="region of interest" description="Disordered" evidence="1">
    <location>
        <begin position="114"/>
        <end position="145"/>
    </location>
</feature>
<dbReference type="AlphaFoldDB" id="A0A059AXY9"/>
<dbReference type="Gramene" id="KCW58614">
    <property type="protein sequence ID" value="KCW58614"/>
    <property type="gene ID" value="EUGRSUZ_H01275"/>
</dbReference>
<evidence type="ECO:0000313" key="2">
    <source>
        <dbReference type="EMBL" id="KCW58614.1"/>
    </source>
</evidence>
<sequence length="145" mass="16464">MTPKFYILQQMDIIHLTNKCKKERKKTFVYSCKPRIDFFSILFICNYSIPLASVLCMEHQLLTIGSDARSRDAIGIIMRGGAASRSVATAVPSTRSPTLLQGLENDWTRVLFGSPRSSMENPARPARSHQCSHQNQQNHHHDCNF</sequence>
<dbReference type="InParanoid" id="A0A059AXY9"/>
<reference evidence="2" key="1">
    <citation type="submission" date="2013-07" db="EMBL/GenBank/DDBJ databases">
        <title>The genome of Eucalyptus grandis.</title>
        <authorList>
            <person name="Schmutz J."/>
            <person name="Hayes R."/>
            <person name="Myburg A."/>
            <person name="Tuskan G."/>
            <person name="Grattapaglia D."/>
            <person name="Rokhsar D.S."/>
        </authorList>
    </citation>
    <scope>NUCLEOTIDE SEQUENCE</scope>
    <source>
        <tissue evidence="2">Leaf extractions</tissue>
    </source>
</reference>
<feature type="compositionally biased region" description="Low complexity" evidence="1">
    <location>
        <begin position="128"/>
        <end position="137"/>
    </location>
</feature>
<protein>
    <submittedName>
        <fullName evidence="2">Uncharacterized protein</fullName>
    </submittedName>
</protein>
<proteinExistence type="predicted"/>
<evidence type="ECO:0000256" key="1">
    <source>
        <dbReference type="SAM" id="MobiDB-lite"/>
    </source>
</evidence>
<accession>A0A059AXY9</accession>
<organism evidence="2">
    <name type="scientific">Eucalyptus grandis</name>
    <name type="common">Flooded gum</name>
    <dbReference type="NCBI Taxonomy" id="71139"/>
    <lineage>
        <taxon>Eukaryota</taxon>
        <taxon>Viridiplantae</taxon>
        <taxon>Streptophyta</taxon>
        <taxon>Embryophyta</taxon>
        <taxon>Tracheophyta</taxon>
        <taxon>Spermatophyta</taxon>
        <taxon>Magnoliopsida</taxon>
        <taxon>eudicotyledons</taxon>
        <taxon>Gunneridae</taxon>
        <taxon>Pentapetalae</taxon>
        <taxon>rosids</taxon>
        <taxon>malvids</taxon>
        <taxon>Myrtales</taxon>
        <taxon>Myrtaceae</taxon>
        <taxon>Myrtoideae</taxon>
        <taxon>Eucalypteae</taxon>
        <taxon>Eucalyptus</taxon>
    </lineage>
</organism>